<keyword evidence="1" id="KW-0472">Membrane</keyword>
<sequence length="137" mass="15211">MSNPIAYKLKTTLSAQSLLFIGLSLCSIWSYYNDSLWGETGRHSSSYTIPFAVLAVLLYGFGSAAYYRFVRKPAEITEANQVLLVWLMLGEGLLLQIAAAPWLVGHPFDSHLFHSWAGVAANRVSGFYVYSTDDYSS</sequence>
<dbReference type="Proteomes" id="UP001652445">
    <property type="component" value="Unassembled WGS sequence"/>
</dbReference>
<keyword evidence="1" id="KW-1133">Transmembrane helix</keyword>
<keyword evidence="3" id="KW-1185">Reference proteome</keyword>
<proteinExistence type="predicted"/>
<keyword evidence="1" id="KW-0812">Transmembrane</keyword>
<name>A0ABT2UJD3_9BACL</name>
<reference evidence="2 3" key="1">
    <citation type="submission" date="2022-09" db="EMBL/GenBank/DDBJ databases">
        <authorList>
            <person name="Han X.L."/>
            <person name="Wang Q."/>
            <person name="Lu T."/>
        </authorList>
    </citation>
    <scope>NUCLEOTIDE SEQUENCE [LARGE SCALE GENOMIC DNA]</scope>
    <source>
        <strain evidence="2 3">WQ 127069</strain>
    </source>
</reference>
<feature type="transmembrane region" description="Helical" evidence="1">
    <location>
        <begin position="12"/>
        <end position="32"/>
    </location>
</feature>
<protein>
    <submittedName>
        <fullName evidence="2">Uncharacterized protein</fullName>
    </submittedName>
</protein>
<evidence type="ECO:0000313" key="3">
    <source>
        <dbReference type="Proteomes" id="UP001652445"/>
    </source>
</evidence>
<dbReference type="RefSeq" id="WP_262685824.1">
    <property type="nucleotide sequence ID" value="NZ_JAOQIO010000084.1"/>
</dbReference>
<feature type="transmembrane region" description="Helical" evidence="1">
    <location>
        <begin position="82"/>
        <end position="104"/>
    </location>
</feature>
<feature type="transmembrane region" description="Helical" evidence="1">
    <location>
        <begin position="47"/>
        <end position="70"/>
    </location>
</feature>
<evidence type="ECO:0000256" key="1">
    <source>
        <dbReference type="SAM" id="Phobius"/>
    </source>
</evidence>
<comment type="caution">
    <text evidence="2">The sequence shown here is derived from an EMBL/GenBank/DDBJ whole genome shotgun (WGS) entry which is preliminary data.</text>
</comment>
<accession>A0ABT2UJD3</accession>
<dbReference type="EMBL" id="JAOQIO010000084">
    <property type="protein sequence ID" value="MCU6794722.1"/>
    <property type="molecule type" value="Genomic_DNA"/>
</dbReference>
<gene>
    <name evidence="2" type="ORF">OB236_21660</name>
</gene>
<evidence type="ECO:0000313" key="2">
    <source>
        <dbReference type="EMBL" id="MCU6794722.1"/>
    </source>
</evidence>
<organism evidence="2 3">
    <name type="scientific">Paenibacillus baimaensis</name>
    <dbReference type="NCBI Taxonomy" id="2982185"/>
    <lineage>
        <taxon>Bacteria</taxon>
        <taxon>Bacillati</taxon>
        <taxon>Bacillota</taxon>
        <taxon>Bacilli</taxon>
        <taxon>Bacillales</taxon>
        <taxon>Paenibacillaceae</taxon>
        <taxon>Paenibacillus</taxon>
    </lineage>
</organism>